<sequence>SRIGIPDPYQDGFPGDVSTYLYGSVQLPCSFPFVQGPEGLTVVWEKVGSDGRKLLVYKFMGGKDLLGDQDPQFKGRAELSRNFSLGNLNLTLREVTFQDEGTYVCKAAHEKDDGDLTVTLDISGLNVTDPAVIFTYINGDQYLRCLSSGVFRNLKVSWHDLQKVDLSHNATRNVTDLGDGRQMVESVLTIEMTPNVAYFCQIQEGRLSRTVRAVVSDGNTPIFLETSSSSATWITVWKITPVLLTCISIMICIV</sequence>
<dbReference type="GO" id="GO:0031295">
    <property type="term" value="P:T cell costimulation"/>
    <property type="evidence" value="ECO:0007669"/>
    <property type="project" value="TreeGrafter"/>
</dbReference>
<keyword evidence="8" id="KW-0675">Receptor</keyword>
<dbReference type="GO" id="GO:0071222">
    <property type="term" value="P:cellular response to lipopolysaccharide"/>
    <property type="evidence" value="ECO:0007669"/>
    <property type="project" value="TreeGrafter"/>
</dbReference>
<dbReference type="InterPro" id="IPR003006">
    <property type="entry name" value="Ig/MHC_CS"/>
</dbReference>
<keyword evidence="10" id="KW-0393">Immunoglobulin domain</keyword>
<evidence type="ECO:0000256" key="10">
    <source>
        <dbReference type="ARBA" id="ARBA00023319"/>
    </source>
</evidence>
<dbReference type="PANTHER" id="PTHR25466">
    <property type="entry name" value="T-LYMPHOCYTE ACTIVATION ANTIGEN"/>
    <property type="match status" value="1"/>
</dbReference>
<evidence type="ECO:0000256" key="7">
    <source>
        <dbReference type="ARBA" id="ARBA00023157"/>
    </source>
</evidence>
<dbReference type="InterPro" id="IPR013106">
    <property type="entry name" value="Ig_V-set"/>
</dbReference>
<gene>
    <name evidence="12" type="ORF">AB205_0095250</name>
</gene>
<evidence type="ECO:0000256" key="9">
    <source>
        <dbReference type="ARBA" id="ARBA00023180"/>
    </source>
</evidence>
<evidence type="ECO:0000313" key="13">
    <source>
        <dbReference type="Proteomes" id="UP000228934"/>
    </source>
</evidence>
<keyword evidence="6" id="KW-0472">Membrane</keyword>
<dbReference type="SUPFAM" id="SSF48726">
    <property type="entry name" value="Immunoglobulin"/>
    <property type="match status" value="2"/>
</dbReference>
<feature type="domain" description="Ig-like" evidence="11">
    <location>
        <begin position="130"/>
        <end position="216"/>
    </location>
</feature>
<keyword evidence="5" id="KW-1133">Transmembrane helix</keyword>
<dbReference type="GO" id="GO:0009897">
    <property type="term" value="C:external side of plasma membrane"/>
    <property type="evidence" value="ECO:0007669"/>
    <property type="project" value="TreeGrafter"/>
</dbReference>
<dbReference type="GO" id="GO:0042102">
    <property type="term" value="P:positive regulation of T cell proliferation"/>
    <property type="evidence" value="ECO:0007669"/>
    <property type="project" value="TreeGrafter"/>
</dbReference>
<protein>
    <recommendedName>
        <fullName evidence="11">Ig-like domain-containing protein</fullName>
    </recommendedName>
</protein>
<evidence type="ECO:0000256" key="5">
    <source>
        <dbReference type="ARBA" id="ARBA00022989"/>
    </source>
</evidence>
<reference evidence="13" key="1">
    <citation type="journal article" date="2017" name="Nat. Commun.">
        <title>The North American bullfrog draft genome provides insight into hormonal regulation of long noncoding RNA.</title>
        <authorList>
            <person name="Hammond S.A."/>
            <person name="Warren R.L."/>
            <person name="Vandervalk B.P."/>
            <person name="Kucuk E."/>
            <person name="Khan H."/>
            <person name="Gibb E.A."/>
            <person name="Pandoh P."/>
            <person name="Kirk H."/>
            <person name="Zhao Y."/>
            <person name="Jones M."/>
            <person name="Mungall A.J."/>
            <person name="Coope R."/>
            <person name="Pleasance S."/>
            <person name="Moore R.A."/>
            <person name="Holt R.A."/>
            <person name="Round J.M."/>
            <person name="Ohora S."/>
            <person name="Walle B.V."/>
            <person name="Veldhoen N."/>
            <person name="Helbing C.C."/>
            <person name="Birol I."/>
        </authorList>
    </citation>
    <scope>NUCLEOTIDE SEQUENCE [LARGE SCALE GENOMIC DNA]</scope>
</reference>
<dbReference type="SMART" id="SM00409">
    <property type="entry name" value="IG"/>
    <property type="match status" value="1"/>
</dbReference>
<dbReference type="InterPro" id="IPR003599">
    <property type="entry name" value="Ig_sub"/>
</dbReference>
<keyword evidence="7" id="KW-1015">Disulfide bond</keyword>
<dbReference type="PANTHER" id="PTHR25466:SF14">
    <property type="entry name" value="BUTYROPHILIN SUBFAMILY 2 MEMBER A2-LIKE-RELATED"/>
    <property type="match status" value="1"/>
</dbReference>
<feature type="non-terminal residue" evidence="12">
    <location>
        <position position="254"/>
    </location>
</feature>
<dbReference type="GO" id="GO:0042130">
    <property type="term" value="P:negative regulation of T cell proliferation"/>
    <property type="evidence" value="ECO:0007669"/>
    <property type="project" value="TreeGrafter"/>
</dbReference>
<dbReference type="InterPro" id="IPR013783">
    <property type="entry name" value="Ig-like_fold"/>
</dbReference>
<dbReference type="SMART" id="SM00406">
    <property type="entry name" value="IGv"/>
    <property type="match status" value="1"/>
</dbReference>
<keyword evidence="9" id="KW-0325">Glycoprotein</keyword>
<dbReference type="InterPro" id="IPR036179">
    <property type="entry name" value="Ig-like_dom_sf"/>
</dbReference>
<evidence type="ECO:0000256" key="8">
    <source>
        <dbReference type="ARBA" id="ARBA00023170"/>
    </source>
</evidence>
<dbReference type="InterPro" id="IPR007110">
    <property type="entry name" value="Ig-like_dom"/>
</dbReference>
<evidence type="ECO:0000313" key="12">
    <source>
        <dbReference type="EMBL" id="PIO24137.1"/>
    </source>
</evidence>
<feature type="domain" description="Ig-like" evidence="11">
    <location>
        <begin position="8"/>
        <end position="123"/>
    </location>
</feature>
<name>A0A2G9R8D5_AQUCT</name>
<evidence type="ECO:0000256" key="1">
    <source>
        <dbReference type="ARBA" id="ARBA00004251"/>
    </source>
</evidence>
<accession>A0A2G9R8D5</accession>
<evidence type="ECO:0000256" key="3">
    <source>
        <dbReference type="ARBA" id="ARBA00022692"/>
    </source>
</evidence>
<feature type="non-terminal residue" evidence="12">
    <location>
        <position position="1"/>
    </location>
</feature>
<dbReference type="GO" id="GO:0006955">
    <property type="term" value="P:immune response"/>
    <property type="evidence" value="ECO:0007669"/>
    <property type="project" value="TreeGrafter"/>
</dbReference>
<dbReference type="Pfam" id="PF07686">
    <property type="entry name" value="V-set"/>
    <property type="match status" value="1"/>
</dbReference>
<evidence type="ECO:0000256" key="2">
    <source>
        <dbReference type="ARBA" id="ARBA00022475"/>
    </source>
</evidence>
<evidence type="ECO:0000259" key="11">
    <source>
        <dbReference type="PROSITE" id="PS50835"/>
    </source>
</evidence>
<dbReference type="GO" id="GO:0007166">
    <property type="term" value="P:cell surface receptor signaling pathway"/>
    <property type="evidence" value="ECO:0007669"/>
    <property type="project" value="TreeGrafter"/>
</dbReference>
<dbReference type="EMBL" id="KV954726">
    <property type="protein sequence ID" value="PIO24137.1"/>
    <property type="molecule type" value="Genomic_DNA"/>
</dbReference>
<proteinExistence type="predicted"/>
<dbReference type="PROSITE" id="PS50835">
    <property type="entry name" value="IG_LIKE"/>
    <property type="match status" value="2"/>
</dbReference>
<dbReference type="PROSITE" id="PS00290">
    <property type="entry name" value="IG_MHC"/>
    <property type="match status" value="1"/>
</dbReference>
<evidence type="ECO:0000256" key="6">
    <source>
        <dbReference type="ARBA" id="ARBA00023136"/>
    </source>
</evidence>
<keyword evidence="13" id="KW-1185">Reference proteome</keyword>
<comment type="subcellular location">
    <subcellularLocation>
        <location evidence="1">Cell membrane</location>
        <topology evidence="1">Single-pass type I membrane protein</topology>
    </subcellularLocation>
</comment>
<dbReference type="OrthoDB" id="9898017at2759"/>
<dbReference type="Proteomes" id="UP000228934">
    <property type="component" value="Unassembled WGS sequence"/>
</dbReference>
<dbReference type="AlphaFoldDB" id="A0A2G9R8D5"/>
<organism evidence="12 13">
    <name type="scientific">Aquarana catesbeiana</name>
    <name type="common">American bullfrog</name>
    <name type="synonym">Rana catesbeiana</name>
    <dbReference type="NCBI Taxonomy" id="8400"/>
    <lineage>
        <taxon>Eukaryota</taxon>
        <taxon>Metazoa</taxon>
        <taxon>Chordata</taxon>
        <taxon>Craniata</taxon>
        <taxon>Vertebrata</taxon>
        <taxon>Euteleostomi</taxon>
        <taxon>Amphibia</taxon>
        <taxon>Batrachia</taxon>
        <taxon>Anura</taxon>
        <taxon>Neobatrachia</taxon>
        <taxon>Ranoidea</taxon>
        <taxon>Ranidae</taxon>
        <taxon>Aquarana</taxon>
    </lineage>
</organism>
<keyword evidence="3" id="KW-0812">Transmembrane</keyword>
<evidence type="ECO:0000256" key="4">
    <source>
        <dbReference type="ARBA" id="ARBA00022729"/>
    </source>
</evidence>
<keyword evidence="4" id="KW-0732">Signal</keyword>
<dbReference type="InterPro" id="IPR051713">
    <property type="entry name" value="T-cell_Activation_Regulation"/>
</dbReference>
<keyword evidence="2" id="KW-1003">Cell membrane</keyword>
<dbReference type="Gene3D" id="2.60.40.10">
    <property type="entry name" value="Immunoglobulins"/>
    <property type="match status" value="2"/>
</dbReference>